<evidence type="ECO:0000313" key="1">
    <source>
        <dbReference type="EMBL" id="ADP82167.1"/>
    </source>
</evidence>
<dbReference type="AlphaFoldDB" id="E3J9E8"/>
<evidence type="ECO:0000313" key="2">
    <source>
        <dbReference type="Proteomes" id="UP000002484"/>
    </source>
</evidence>
<protein>
    <submittedName>
        <fullName evidence="1">Uncharacterized protein</fullName>
    </submittedName>
</protein>
<gene>
    <name evidence="1" type="ordered locus">FraEuI1c_4166</name>
</gene>
<dbReference type="EMBL" id="CP002299">
    <property type="protein sequence ID" value="ADP82167.1"/>
    <property type="molecule type" value="Genomic_DNA"/>
</dbReference>
<sequence length="120" mass="13816">MARDVAHLEVRRPEVEVSRIYGRIKSFQVEDGALWLSLEWISRGPHEWWAKGDISYEARGSRILGAANLEVGDFVSFEDDIRIPLRDRIIRNHTKEMLICVMAYGEEGVSRGSSNGEWRL</sequence>
<dbReference type="HOGENOM" id="CLU_2046244_0_0_11"/>
<dbReference type="Proteomes" id="UP000002484">
    <property type="component" value="Chromosome"/>
</dbReference>
<keyword evidence="2" id="KW-1185">Reference proteome</keyword>
<name>E3J9E8_PSEI1</name>
<reference evidence="1 2" key="1">
    <citation type="submission" date="2010-10" db="EMBL/GenBank/DDBJ databases">
        <title>Complete sequence of Frankia sp. EuI1c.</title>
        <authorList>
            <consortium name="US DOE Joint Genome Institute"/>
            <person name="Lucas S."/>
            <person name="Copeland A."/>
            <person name="Lapidus A."/>
            <person name="Cheng J.-F."/>
            <person name="Bruce D."/>
            <person name="Goodwin L."/>
            <person name="Pitluck S."/>
            <person name="Chertkov O."/>
            <person name="Detter J.C."/>
            <person name="Han C."/>
            <person name="Tapia R."/>
            <person name="Land M."/>
            <person name="Hauser L."/>
            <person name="Jeffries C."/>
            <person name="Kyrpides N."/>
            <person name="Ivanova N."/>
            <person name="Mikhailova N."/>
            <person name="Beauchemin N."/>
            <person name="Sen A."/>
            <person name="Sur S.A."/>
            <person name="Gtari M."/>
            <person name="Wall L."/>
            <person name="Tisa L."/>
            <person name="Woyke T."/>
        </authorList>
    </citation>
    <scope>NUCLEOTIDE SEQUENCE [LARGE SCALE GENOMIC DNA]</scope>
    <source>
        <strain evidence="2">DSM 45817 / CECT 9037 / EuI1c</strain>
    </source>
</reference>
<accession>E3J9E8</accession>
<dbReference type="KEGG" id="fri:FraEuI1c_4166"/>
<dbReference type="InParanoid" id="E3J9E8"/>
<proteinExistence type="predicted"/>
<organism evidence="1 2">
    <name type="scientific">Pseudofrankia inefficax (strain DSM 45817 / CECT 9037 / DDB 130130 / EuI1c)</name>
    <name type="common">Frankia inefficax</name>
    <dbReference type="NCBI Taxonomy" id="298654"/>
    <lineage>
        <taxon>Bacteria</taxon>
        <taxon>Bacillati</taxon>
        <taxon>Actinomycetota</taxon>
        <taxon>Actinomycetes</taxon>
        <taxon>Frankiales</taxon>
        <taxon>Frankiaceae</taxon>
        <taxon>Pseudofrankia</taxon>
    </lineage>
</organism>